<dbReference type="InterPro" id="IPR029063">
    <property type="entry name" value="SAM-dependent_MTases_sf"/>
</dbReference>
<gene>
    <name evidence="6" type="ORF">FOMPIDRAFT_1056378</name>
</gene>
<reference evidence="6 7" key="1">
    <citation type="journal article" date="2012" name="Science">
        <title>The Paleozoic origin of enzymatic lignin decomposition reconstructed from 31 fungal genomes.</title>
        <authorList>
            <person name="Floudas D."/>
            <person name="Binder M."/>
            <person name="Riley R."/>
            <person name="Barry K."/>
            <person name="Blanchette R.A."/>
            <person name="Henrissat B."/>
            <person name="Martinez A.T."/>
            <person name="Otillar R."/>
            <person name="Spatafora J.W."/>
            <person name="Yadav J.S."/>
            <person name="Aerts A."/>
            <person name="Benoit I."/>
            <person name="Boyd A."/>
            <person name="Carlson A."/>
            <person name="Copeland A."/>
            <person name="Coutinho P.M."/>
            <person name="de Vries R.P."/>
            <person name="Ferreira P."/>
            <person name="Findley K."/>
            <person name="Foster B."/>
            <person name="Gaskell J."/>
            <person name="Glotzer D."/>
            <person name="Gorecki P."/>
            <person name="Heitman J."/>
            <person name="Hesse C."/>
            <person name="Hori C."/>
            <person name="Igarashi K."/>
            <person name="Jurgens J.A."/>
            <person name="Kallen N."/>
            <person name="Kersten P."/>
            <person name="Kohler A."/>
            <person name="Kuees U."/>
            <person name="Kumar T.K.A."/>
            <person name="Kuo A."/>
            <person name="LaButti K."/>
            <person name="Larrondo L.F."/>
            <person name="Lindquist E."/>
            <person name="Ling A."/>
            <person name="Lombard V."/>
            <person name="Lucas S."/>
            <person name="Lundell T."/>
            <person name="Martin R."/>
            <person name="McLaughlin D.J."/>
            <person name="Morgenstern I."/>
            <person name="Morin E."/>
            <person name="Murat C."/>
            <person name="Nagy L.G."/>
            <person name="Nolan M."/>
            <person name="Ohm R.A."/>
            <person name="Patyshakuliyeva A."/>
            <person name="Rokas A."/>
            <person name="Ruiz-Duenas F.J."/>
            <person name="Sabat G."/>
            <person name="Salamov A."/>
            <person name="Samejima M."/>
            <person name="Schmutz J."/>
            <person name="Slot J.C."/>
            <person name="St John F."/>
            <person name="Stenlid J."/>
            <person name="Sun H."/>
            <person name="Sun S."/>
            <person name="Syed K."/>
            <person name="Tsang A."/>
            <person name="Wiebenga A."/>
            <person name="Young D."/>
            <person name="Pisabarro A."/>
            <person name="Eastwood D.C."/>
            <person name="Martin F."/>
            <person name="Cullen D."/>
            <person name="Grigoriev I.V."/>
            <person name="Hibbett D.S."/>
        </authorList>
    </citation>
    <scope>NUCLEOTIDE SEQUENCE</scope>
    <source>
        <strain evidence="7">FP-58527</strain>
    </source>
</reference>
<dbReference type="CDD" id="cd02440">
    <property type="entry name" value="AdoMet_MTases"/>
    <property type="match status" value="1"/>
</dbReference>
<dbReference type="GO" id="GO:0032259">
    <property type="term" value="P:methylation"/>
    <property type="evidence" value="ECO:0007669"/>
    <property type="project" value="UniProtKB-KW"/>
</dbReference>
<organism evidence="6 7">
    <name type="scientific">Fomitopsis schrenkii</name>
    <name type="common">Brown rot fungus</name>
    <dbReference type="NCBI Taxonomy" id="2126942"/>
    <lineage>
        <taxon>Eukaryota</taxon>
        <taxon>Fungi</taxon>
        <taxon>Dikarya</taxon>
        <taxon>Basidiomycota</taxon>
        <taxon>Agaricomycotina</taxon>
        <taxon>Agaricomycetes</taxon>
        <taxon>Polyporales</taxon>
        <taxon>Fomitopsis</taxon>
    </lineage>
</organism>
<dbReference type="GO" id="GO:0008168">
    <property type="term" value="F:methyltransferase activity"/>
    <property type="evidence" value="ECO:0007669"/>
    <property type="project" value="UniProtKB-KW"/>
</dbReference>
<proteinExistence type="inferred from homology"/>
<dbReference type="Proteomes" id="UP000015241">
    <property type="component" value="Unassembled WGS sequence"/>
</dbReference>
<keyword evidence="7" id="KW-1185">Reference proteome</keyword>
<keyword evidence="3" id="KW-0808">Transferase</keyword>
<evidence type="ECO:0000256" key="4">
    <source>
        <dbReference type="ARBA" id="ARBA00022691"/>
    </source>
</evidence>
<dbReference type="PIRSF" id="PIRSF003085">
    <property type="entry name" value="CMAS"/>
    <property type="match status" value="1"/>
</dbReference>
<evidence type="ECO:0000313" key="7">
    <source>
        <dbReference type="Proteomes" id="UP000015241"/>
    </source>
</evidence>
<dbReference type="OrthoDB" id="8300214at2759"/>
<evidence type="ECO:0000256" key="3">
    <source>
        <dbReference type="ARBA" id="ARBA00022679"/>
    </source>
</evidence>
<dbReference type="eggNOG" id="ENOG502QSMW">
    <property type="taxonomic scope" value="Eukaryota"/>
</dbReference>
<keyword evidence="2" id="KW-0489">Methyltransferase</keyword>
<evidence type="ECO:0000313" key="6">
    <source>
        <dbReference type="EMBL" id="EPS92990.1"/>
    </source>
</evidence>
<dbReference type="Gene3D" id="3.40.50.150">
    <property type="entry name" value="Vaccinia Virus protein VP39"/>
    <property type="match status" value="1"/>
</dbReference>
<evidence type="ECO:0000256" key="5">
    <source>
        <dbReference type="ARBA" id="ARBA00023098"/>
    </source>
</evidence>
<dbReference type="EMBL" id="KE504310">
    <property type="protein sequence ID" value="EPS92990.1"/>
    <property type="molecule type" value="Genomic_DNA"/>
</dbReference>
<dbReference type="PANTHER" id="PTHR43667:SF2">
    <property type="entry name" value="FATTY ACID C-METHYL TRANSFERASE"/>
    <property type="match status" value="1"/>
</dbReference>
<comment type="similarity">
    <text evidence="1">Belongs to the CFA/CMAS family.</text>
</comment>
<dbReference type="PANTHER" id="PTHR43667">
    <property type="entry name" value="CYCLOPROPANE-FATTY-ACYL-PHOSPHOLIPID SYNTHASE"/>
    <property type="match status" value="1"/>
</dbReference>
<sequence length="428" mass="47515">MSLSATHPTQFLSYLQSCGTHVFGREEAPPLVATISVSDDIFWLRLFLTYDVGFAESFLLGEIEIDDIGAVHKLWLANSAKLEGLSTSIHMLYSMIGKLANYFLGQSLTRSKLNAVAGYDESNSLFKAFLSEEMMYSCALWADAEGVTSADLVDPVNPSETDLEAAQGIKIRHVLRKARIRKGDHILEIGSGWCGLAIEAARMYDCTVDTVTLSAAQKALGEQRIRAAGLQSLINVHLVDYRKLPQSFEGAFDSVISIEMIEHVGPRHYKQFFQIINWALKKEGGTVVVSSSTMPEARYQEYQPPDFCRLYIWPNGTLPSATAIITAAQTGSAGQLCLDSVENHGRHYARTLRCWKQRFEANVQEGLIDDILCERPDLAEGGKLEPFLRKWLYLFSYAEAGFSQGYVTCHMVVFAKGHQLGSVTLATM</sequence>
<dbReference type="Pfam" id="PF02353">
    <property type="entry name" value="CMAS"/>
    <property type="match status" value="1"/>
</dbReference>
<evidence type="ECO:0008006" key="8">
    <source>
        <dbReference type="Google" id="ProtNLM"/>
    </source>
</evidence>
<keyword evidence="5" id="KW-0443">Lipid metabolism</keyword>
<accession>S8ETE5</accession>
<protein>
    <recommendedName>
        <fullName evidence="8">Cyclopropane-fatty-acyl-phospholipid synthase</fullName>
    </recommendedName>
</protein>
<dbReference type="GO" id="GO:0008610">
    <property type="term" value="P:lipid biosynthetic process"/>
    <property type="evidence" value="ECO:0007669"/>
    <property type="project" value="InterPro"/>
</dbReference>
<dbReference type="AlphaFoldDB" id="S8ETE5"/>
<dbReference type="InParanoid" id="S8ETE5"/>
<dbReference type="HOGENOM" id="CLU_026434_0_0_1"/>
<evidence type="ECO:0000256" key="2">
    <source>
        <dbReference type="ARBA" id="ARBA00022603"/>
    </source>
</evidence>
<evidence type="ECO:0000256" key="1">
    <source>
        <dbReference type="ARBA" id="ARBA00010815"/>
    </source>
</evidence>
<name>S8ETE5_FOMSC</name>
<dbReference type="STRING" id="743788.S8ETE5"/>
<keyword evidence="4" id="KW-0949">S-adenosyl-L-methionine</keyword>
<dbReference type="InterPro" id="IPR050723">
    <property type="entry name" value="CFA/CMAS"/>
</dbReference>
<dbReference type="InterPro" id="IPR003333">
    <property type="entry name" value="CMAS"/>
</dbReference>
<dbReference type="SUPFAM" id="SSF53335">
    <property type="entry name" value="S-adenosyl-L-methionine-dependent methyltransferases"/>
    <property type="match status" value="1"/>
</dbReference>